<feature type="region of interest" description="Disordered" evidence="7">
    <location>
        <begin position="717"/>
        <end position="737"/>
    </location>
</feature>
<dbReference type="SUPFAM" id="SSF82866">
    <property type="entry name" value="Multidrug efflux transporter AcrB transmembrane domain"/>
    <property type="match status" value="2"/>
</dbReference>
<keyword evidence="5 8" id="KW-1133">Transmembrane helix</keyword>
<protein>
    <submittedName>
        <fullName evidence="10">MMPL family transporter</fullName>
    </submittedName>
</protein>
<reference evidence="10 11" key="1">
    <citation type="submission" date="2024-10" db="EMBL/GenBank/DDBJ databases">
        <title>The Natural Products Discovery Center: Release of the First 8490 Sequenced Strains for Exploring Actinobacteria Biosynthetic Diversity.</title>
        <authorList>
            <person name="Kalkreuter E."/>
            <person name="Kautsar S.A."/>
            <person name="Yang D."/>
            <person name="Bader C.D."/>
            <person name="Teijaro C.N."/>
            <person name="Fluegel L."/>
            <person name="Davis C.M."/>
            <person name="Simpson J.R."/>
            <person name="Lauterbach L."/>
            <person name="Steele A.D."/>
            <person name="Gui C."/>
            <person name="Meng S."/>
            <person name="Li G."/>
            <person name="Viehrig K."/>
            <person name="Ye F."/>
            <person name="Su P."/>
            <person name="Kiefer A.F."/>
            <person name="Nichols A."/>
            <person name="Cepeda A.J."/>
            <person name="Yan W."/>
            <person name="Fan B."/>
            <person name="Jiang Y."/>
            <person name="Adhikari A."/>
            <person name="Zheng C.-J."/>
            <person name="Schuster L."/>
            <person name="Cowan T.M."/>
            <person name="Smanski M.J."/>
            <person name="Chevrette M.G."/>
            <person name="De Carvalho L.P.S."/>
            <person name="Shen B."/>
        </authorList>
    </citation>
    <scope>NUCLEOTIDE SEQUENCE [LARGE SCALE GENOMIC DNA]</scope>
    <source>
        <strain evidence="10 11">NPDC006488</strain>
    </source>
</reference>
<proteinExistence type="inferred from homology"/>
<evidence type="ECO:0000256" key="4">
    <source>
        <dbReference type="ARBA" id="ARBA00022692"/>
    </source>
</evidence>
<feature type="transmembrane region" description="Helical" evidence="8">
    <location>
        <begin position="272"/>
        <end position="298"/>
    </location>
</feature>
<feature type="domain" description="SSD" evidence="9">
    <location>
        <begin position="204"/>
        <end position="329"/>
    </location>
</feature>
<dbReference type="Pfam" id="PF03176">
    <property type="entry name" value="MMPL"/>
    <property type="match status" value="2"/>
</dbReference>
<comment type="caution">
    <text evidence="10">The sequence shown here is derived from an EMBL/GenBank/DDBJ whole genome shotgun (WGS) entry which is preliminary data.</text>
</comment>
<gene>
    <name evidence="10" type="ORF">ACFYNQ_36115</name>
</gene>
<evidence type="ECO:0000256" key="2">
    <source>
        <dbReference type="ARBA" id="ARBA00010157"/>
    </source>
</evidence>
<feature type="transmembrane region" description="Helical" evidence="8">
    <location>
        <begin position="207"/>
        <end position="227"/>
    </location>
</feature>
<dbReference type="InterPro" id="IPR050545">
    <property type="entry name" value="Mycobact_MmpL"/>
</dbReference>
<accession>A0ABW6MCX0</accession>
<dbReference type="Gene3D" id="1.20.1640.10">
    <property type="entry name" value="Multidrug efflux transporter AcrB transmembrane domain"/>
    <property type="match status" value="2"/>
</dbReference>
<feature type="transmembrane region" description="Helical" evidence="8">
    <location>
        <begin position="636"/>
        <end position="656"/>
    </location>
</feature>
<dbReference type="InterPro" id="IPR004869">
    <property type="entry name" value="MMPL_dom"/>
</dbReference>
<keyword evidence="11" id="KW-1185">Reference proteome</keyword>
<dbReference type="PANTHER" id="PTHR33406:SF11">
    <property type="entry name" value="MEMBRANE PROTEIN SCO6666-RELATED"/>
    <property type="match status" value="1"/>
</dbReference>
<dbReference type="PANTHER" id="PTHR33406">
    <property type="entry name" value="MEMBRANE PROTEIN MJ1562-RELATED"/>
    <property type="match status" value="1"/>
</dbReference>
<sequence length="737" mass="76108">MATLLYHLGRVAFRWRWFVTLLWVAVLGAVGFAATKAPAAPDDGFTMPGIESQKAFDLLEQRFPGTAADGASARIVFVAPNGEKVTATENRAAIEKLVTEAADGSQVASAVDPFTAKAVSKDASTAYSTVTFKVKADDLTGAAKTHLERAIDTARDAGLTVEVGGDALATQPAAGGSAEAIGIAMAAIVLLITFGSLAAAGLPLLTAILGVGISMSAILALGSAFGLSETTGTLATMLGLACGIDYALFVVSRYREERAKGHAPREAAGLAAGTAGSAVVFAGLTVVIALAGLSVVGIPMLTKMGLAAAGAVLLAVLICLTLVPAILGFWPNAVLSRRDRKKKTKRGNGENGGSRWARIVVRRPIPVLLLGVVGLGAMALPALNLQLGMPGDEAKSTATTERRAYDDLAEGFGPGFNGPLTIVVDAKKAGDAKTAVATISKEIAATDGVVSVSPARFNSAGDTAVFSATPATSPTDEKTKQLVQTIRDERPDIAADAGASFEVTGTTALNIDVAQKVQDALIPYLALVVGLAIVLLLLVFRSLLVPLKAALGFLLSVLAALGAVVAVFQEGHLASWLGVDQTGPIMSLMPIFLVGIVFGLAMDYEVFLVSRMREAYVHGDGPGQAIVSGFRHSARVVVAAALIMMAVFSGFIGAGASMIKMIGFGLAIAVLFDAFVVRMAIVPAVLSLLGNKAWYLPRWLDRILPRMDVEGEALSRKVPAPAAEPTDTPTVHLTPVP</sequence>
<keyword evidence="4 8" id="KW-0812">Transmembrane</keyword>
<feature type="transmembrane region" description="Helical" evidence="8">
    <location>
        <begin position="180"/>
        <end position="200"/>
    </location>
</feature>
<feature type="transmembrane region" description="Helical" evidence="8">
    <location>
        <begin position="588"/>
        <end position="609"/>
    </location>
</feature>
<dbReference type="PROSITE" id="PS50156">
    <property type="entry name" value="SSD"/>
    <property type="match status" value="1"/>
</dbReference>
<evidence type="ECO:0000256" key="7">
    <source>
        <dbReference type="SAM" id="MobiDB-lite"/>
    </source>
</evidence>
<evidence type="ECO:0000256" key="1">
    <source>
        <dbReference type="ARBA" id="ARBA00004651"/>
    </source>
</evidence>
<feature type="transmembrane region" description="Helical" evidence="8">
    <location>
        <begin position="521"/>
        <end position="540"/>
    </location>
</feature>
<keyword evidence="6 8" id="KW-0472">Membrane</keyword>
<organism evidence="10 11">
    <name type="scientific">Streptomyces hokutonensis</name>
    <dbReference type="NCBI Taxonomy" id="1306990"/>
    <lineage>
        <taxon>Bacteria</taxon>
        <taxon>Bacillati</taxon>
        <taxon>Actinomycetota</taxon>
        <taxon>Actinomycetes</taxon>
        <taxon>Kitasatosporales</taxon>
        <taxon>Streptomycetaceae</taxon>
        <taxon>Streptomyces</taxon>
    </lineage>
</organism>
<feature type="transmembrane region" description="Helical" evidence="8">
    <location>
        <begin position="304"/>
        <end position="335"/>
    </location>
</feature>
<feature type="compositionally biased region" description="Low complexity" evidence="7">
    <location>
        <begin position="719"/>
        <end position="730"/>
    </location>
</feature>
<dbReference type="InterPro" id="IPR000731">
    <property type="entry name" value="SSD"/>
</dbReference>
<evidence type="ECO:0000256" key="8">
    <source>
        <dbReference type="SAM" id="Phobius"/>
    </source>
</evidence>
<feature type="transmembrane region" description="Helical" evidence="8">
    <location>
        <begin position="662"/>
        <end position="689"/>
    </location>
</feature>
<comment type="subcellular location">
    <subcellularLocation>
        <location evidence="1">Cell membrane</location>
        <topology evidence="1">Multi-pass membrane protein</topology>
    </subcellularLocation>
</comment>
<feature type="transmembrane region" description="Helical" evidence="8">
    <location>
        <begin position="365"/>
        <end position="383"/>
    </location>
</feature>
<evidence type="ECO:0000313" key="10">
    <source>
        <dbReference type="EMBL" id="MFE9603977.1"/>
    </source>
</evidence>
<comment type="similarity">
    <text evidence="2">Belongs to the resistance-nodulation-cell division (RND) (TC 2.A.6) family. MmpL subfamily.</text>
</comment>
<keyword evidence="3" id="KW-1003">Cell membrane</keyword>
<feature type="transmembrane region" description="Helical" evidence="8">
    <location>
        <begin position="233"/>
        <end position="251"/>
    </location>
</feature>
<dbReference type="EMBL" id="JBIAHM010000015">
    <property type="protein sequence ID" value="MFE9603977.1"/>
    <property type="molecule type" value="Genomic_DNA"/>
</dbReference>
<evidence type="ECO:0000256" key="6">
    <source>
        <dbReference type="ARBA" id="ARBA00023136"/>
    </source>
</evidence>
<dbReference type="Proteomes" id="UP001601303">
    <property type="component" value="Unassembled WGS sequence"/>
</dbReference>
<evidence type="ECO:0000256" key="3">
    <source>
        <dbReference type="ARBA" id="ARBA00022475"/>
    </source>
</evidence>
<feature type="transmembrane region" description="Helical" evidence="8">
    <location>
        <begin position="547"/>
        <end position="568"/>
    </location>
</feature>
<evidence type="ECO:0000259" key="9">
    <source>
        <dbReference type="PROSITE" id="PS50156"/>
    </source>
</evidence>
<evidence type="ECO:0000313" key="11">
    <source>
        <dbReference type="Proteomes" id="UP001601303"/>
    </source>
</evidence>
<evidence type="ECO:0000256" key="5">
    <source>
        <dbReference type="ARBA" id="ARBA00022989"/>
    </source>
</evidence>
<dbReference type="RefSeq" id="WP_388112959.1">
    <property type="nucleotide sequence ID" value="NZ_JBIAHM010000015.1"/>
</dbReference>
<name>A0ABW6MCX0_9ACTN</name>